<dbReference type="SUPFAM" id="SSF52172">
    <property type="entry name" value="CheY-like"/>
    <property type="match status" value="1"/>
</dbReference>
<dbReference type="PRINTS" id="PR00344">
    <property type="entry name" value="BCTRLSENSOR"/>
</dbReference>
<evidence type="ECO:0000256" key="11">
    <source>
        <dbReference type="PROSITE-ProRule" id="PRU00169"/>
    </source>
</evidence>
<dbReference type="Pfam" id="PF00072">
    <property type="entry name" value="Response_reg"/>
    <property type="match status" value="1"/>
</dbReference>
<keyword evidence="8" id="KW-0902">Two-component regulatory system</keyword>
<dbReference type="Pfam" id="PF00512">
    <property type="entry name" value="HisKA"/>
    <property type="match status" value="1"/>
</dbReference>
<dbReference type="EC" id="2.7.13.3" evidence="2"/>
<dbReference type="InterPro" id="IPR000700">
    <property type="entry name" value="PAS-assoc_C"/>
</dbReference>
<keyword evidence="3 11" id="KW-0597">Phosphoprotein</keyword>
<evidence type="ECO:0000256" key="8">
    <source>
        <dbReference type="ARBA" id="ARBA00023012"/>
    </source>
</evidence>
<comment type="function">
    <text evidence="9">Putative oxygen sensor; modulates the activity of FixJ, a transcriptional activator of nitrogen fixation fixK gene. FixL probably acts as a kinase that phosphorylates FixJ.</text>
</comment>
<evidence type="ECO:0000256" key="6">
    <source>
        <dbReference type="ARBA" id="ARBA00022777"/>
    </source>
</evidence>
<sequence>MESAVTGKALLHAVLEAAVDAIILSDRHGIIMRANPAAGAMFDHGTDDMIGKNVNMLMPEALAIKHDGFIQHHIETGEKRIIGIGREVEGLHSDGTVFPLHLSVGRAEVDGRLMFVGILHDLTKRAQTEAALARSQRLDAIGRMTGGIAHDFNNLLTVIIGNLELLDARTPDDAQDALIRDALEAAELGADLTSRLMIFARRSNLKPVKSDLRKLCDSTLVILKRTLGAQIGIRTEYAPDISLVLVDPVQLQSALMNLALNARDSMDGKGELLISIADVTIDDTYMAQEIDVEPGHYVRLSVSDNGAGMTPEAQKHAFEPFFTTKSDSGGNGLGLSMVYGFVRQTGGHITLYSEEGLGTSFGLYFPSLSEKSASAERSHTGRYAAQVPFGKGRKVLVVEDNPNVRRLSVTRIRDLGFEVVEAVNGDEALALLRSGIQIDIVFSDLIMPGSLSGYELAAQVAVEFPHLKVLLTSGYASDIVAARGAVGENQDVLHKPYRQSDLVARLQALLVDDPEG</sequence>
<dbReference type="PANTHER" id="PTHR43065">
    <property type="entry name" value="SENSOR HISTIDINE KINASE"/>
    <property type="match status" value="1"/>
</dbReference>
<evidence type="ECO:0000259" key="15">
    <source>
        <dbReference type="PROSITE" id="PS50113"/>
    </source>
</evidence>
<dbReference type="InterPro" id="IPR003661">
    <property type="entry name" value="HisK_dim/P_dom"/>
</dbReference>
<comment type="catalytic activity">
    <reaction evidence="1">
        <text>ATP + protein L-histidine = ADP + protein N-phospho-L-histidine.</text>
        <dbReference type="EC" id="2.7.13.3"/>
    </reaction>
</comment>
<dbReference type="SUPFAM" id="SSF55785">
    <property type="entry name" value="PYP-like sensor domain (PAS domain)"/>
    <property type="match status" value="1"/>
</dbReference>
<evidence type="ECO:0000256" key="5">
    <source>
        <dbReference type="ARBA" id="ARBA00022741"/>
    </source>
</evidence>
<dbReference type="InterPro" id="IPR000014">
    <property type="entry name" value="PAS"/>
</dbReference>
<evidence type="ECO:0000256" key="3">
    <source>
        <dbReference type="ARBA" id="ARBA00022553"/>
    </source>
</evidence>
<evidence type="ECO:0000313" key="16">
    <source>
        <dbReference type="EMBL" id="QIK41496.1"/>
    </source>
</evidence>
<dbReference type="AlphaFoldDB" id="A0A6G7VNP5"/>
<dbReference type="CDD" id="cd00130">
    <property type="entry name" value="PAS"/>
    <property type="match status" value="1"/>
</dbReference>
<evidence type="ECO:0000256" key="7">
    <source>
        <dbReference type="ARBA" id="ARBA00022840"/>
    </source>
</evidence>
<dbReference type="SMART" id="SM00388">
    <property type="entry name" value="HisKA"/>
    <property type="match status" value="1"/>
</dbReference>
<dbReference type="GO" id="GO:0005524">
    <property type="term" value="F:ATP binding"/>
    <property type="evidence" value="ECO:0007669"/>
    <property type="project" value="UniProtKB-KW"/>
</dbReference>
<dbReference type="SUPFAM" id="SSF47384">
    <property type="entry name" value="Homodimeric domain of signal transducing histidine kinase"/>
    <property type="match status" value="1"/>
</dbReference>
<dbReference type="Gene3D" id="3.30.565.10">
    <property type="entry name" value="Histidine kinase-like ATPase, C-terminal domain"/>
    <property type="match status" value="1"/>
</dbReference>
<dbReference type="SMART" id="SM00091">
    <property type="entry name" value="PAS"/>
    <property type="match status" value="1"/>
</dbReference>
<dbReference type="SUPFAM" id="SSF55874">
    <property type="entry name" value="ATPase domain of HSP90 chaperone/DNA topoisomerase II/histidine kinase"/>
    <property type="match status" value="1"/>
</dbReference>
<dbReference type="InterPro" id="IPR035965">
    <property type="entry name" value="PAS-like_dom_sf"/>
</dbReference>
<feature type="modified residue" description="4-aspartylphosphate" evidence="11">
    <location>
        <position position="444"/>
    </location>
</feature>
<keyword evidence="5" id="KW-0547">Nucleotide-binding</keyword>
<evidence type="ECO:0000259" key="12">
    <source>
        <dbReference type="PROSITE" id="PS50109"/>
    </source>
</evidence>
<dbReference type="SMART" id="SM00387">
    <property type="entry name" value="HATPase_c"/>
    <property type="match status" value="1"/>
</dbReference>
<organism evidence="16 17">
    <name type="scientific">Pontivivens nitratireducens</name>
    <dbReference type="NCBI Taxonomy" id="2758038"/>
    <lineage>
        <taxon>Bacteria</taxon>
        <taxon>Pseudomonadati</taxon>
        <taxon>Pseudomonadota</taxon>
        <taxon>Alphaproteobacteria</taxon>
        <taxon>Rhodobacterales</taxon>
        <taxon>Paracoccaceae</taxon>
        <taxon>Pontivivens</taxon>
    </lineage>
</organism>
<keyword evidence="7" id="KW-0067">ATP-binding</keyword>
<dbReference type="Pfam" id="PF00989">
    <property type="entry name" value="PAS"/>
    <property type="match status" value="1"/>
</dbReference>
<keyword evidence="6" id="KW-0418">Kinase</keyword>
<feature type="domain" description="Response regulatory" evidence="13">
    <location>
        <begin position="394"/>
        <end position="510"/>
    </location>
</feature>
<dbReference type="Gene3D" id="3.40.50.2300">
    <property type="match status" value="1"/>
</dbReference>
<feature type="domain" description="Histidine kinase" evidence="12">
    <location>
        <begin position="147"/>
        <end position="369"/>
    </location>
</feature>
<dbReference type="InterPro" id="IPR005467">
    <property type="entry name" value="His_kinase_dom"/>
</dbReference>
<evidence type="ECO:0000256" key="2">
    <source>
        <dbReference type="ARBA" id="ARBA00012438"/>
    </source>
</evidence>
<dbReference type="InterPro" id="IPR003594">
    <property type="entry name" value="HATPase_dom"/>
</dbReference>
<proteinExistence type="predicted"/>
<evidence type="ECO:0000256" key="9">
    <source>
        <dbReference type="ARBA" id="ARBA00059827"/>
    </source>
</evidence>
<dbReference type="InterPro" id="IPR013767">
    <property type="entry name" value="PAS_fold"/>
</dbReference>
<keyword evidence="17" id="KW-1185">Reference proteome</keyword>
<evidence type="ECO:0000256" key="4">
    <source>
        <dbReference type="ARBA" id="ARBA00022679"/>
    </source>
</evidence>
<dbReference type="InterPro" id="IPR001789">
    <property type="entry name" value="Sig_transdc_resp-reg_receiver"/>
</dbReference>
<evidence type="ECO:0000256" key="10">
    <source>
        <dbReference type="ARBA" id="ARBA00070616"/>
    </source>
</evidence>
<dbReference type="GO" id="GO:0000155">
    <property type="term" value="F:phosphorelay sensor kinase activity"/>
    <property type="evidence" value="ECO:0007669"/>
    <property type="project" value="InterPro"/>
</dbReference>
<dbReference type="Gene3D" id="1.10.287.130">
    <property type="match status" value="1"/>
</dbReference>
<evidence type="ECO:0000259" key="14">
    <source>
        <dbReference type="PROSITE" id="PS50112"/>
    </source>
</evidence>
<dbReference type="InterPro" id="IPR011006">
    <property type="entry name" value="CheY-like_superfamily"/>
</dbReference>
<feature type="domain" description="PAC" evidence="15">
    <location>
        <begin position="84"/>
        <end position="134"/>
    </location>
</feature>
<dbReference type="FunFam" id="3.30.450.20:FF:000060">
    <property type="entry name" value="Sensor protein FixL"/>
    <property type="match status" value="1"/>
</dbReference>
<dbReference type="InterPro" id="IPR004358">
    <property type="entry name" value="Sig_transdc_His_kin-like_C"/>
</dbReference>
<dbReference type="Pfam" id="PF02518">
    <property type="entry name" value="HATPase_c"/>
    <property type="match status" value="1"/>
</dbReference>
<dbReference type="SMART" id="SM00448">
    <property type="entry name" value="REC"/>
    <property type="match status" value="1"/>
</dbReference>
<dbReference type="PANTHER" id="PTHR43065:SF42">
    <property type="entry name" value="TWO-COMPONENT SENSOR PPRA"/>
    <property type="match status" value="1"/>
</dbReference>
<dbReference type="Gene3D" id="3.30.450.20">
    <property type="entry name" value="PAS domain"/>
    <property type="match status" value="1"/>
</dbReference>
<evidence type="ECO:0000256" key="1">
    <source>
        <dbReference type="ARBA" id="ARBA00000085"/>
    </source>
</evidence>
<dbReference type="PROSITE" id="PS50113">
    <property type="entry name" value="PAC"/>
    <property type="match status" value="1"/>
</dbReference>
<dbReference type="PROSITE" id="PS50110">
    <property type="entry name" value="RESPONSE_REGULATORY"/>
    <property type="match status" value="1"/>
</dbReference>
<dbReference type="InterPro" id="IPR036097">
    <property type="entry name" value="HisK_dim/P_sf"/>
</dbReference>
<protein>
    <recommendedName>
        <fullName evidence="10">Sensor protein FixL</fullName>
        <ecNumber evidence="2">2.7.13.3</ecNumber>
    </recommendedName>
</protein>
<name>A0A6G7VNP5_9RHOB</name>
<evidence type="ECO:0000259" key="13">
    <source>
        <dbReference type="PROSITE" id="PS50110"/>
    </source>
</evidence>
<reference evidence="16 17" key="1">
    <citation type="submission" date="2020-03" db="EMBL/GenBank/DDBJ databases">
        <title>Complete genome sequence of Monaibacterium sp. ALG8 with diverse plasmids.</title>
        <authorList>
            <person name="Sun C."/>
        </authorList>
    </citation>
    <scope>NUCLEOTIDE SEQUENCE [LARGE SCALE GENOMIC DNA]</scope>
    <source>
        <strain evidence="16 17">ALG8</strain>
    </source>
</reference>
<dbReference type="InterPro" id="IPR036890">
    <property type="entry name" value="HATPase_C_sf"/>
</dbReference>
<dbReference type="Proteomes" id="UP000500791">
    <property type="component" value="Chromosome"/>
</dbReference>
<evidence type="ECO:0000313" key="17">
    <source>
        <dbReference type="Proteomes" id="UP000500791"/>
    </source>
</evidence>
<dbReference type="NCBIfam" id="TIGR00229">
    <property type="entry name" value="sensory_box"/>
    <property type="match status" value="1"/>
</dbReference>
<dbReference type="KEGG" id="mon:G8E03_12400"/>
<keyword evidence="4" id="KW-0808">Transferase</keyword>
<accession>A0A6G7VNP5</accession>
<gene>
    <name evidence="16" type="ORF">G8E03_12400</name>
</gene>
<feature type="domain" description="PAS" evidence="14">
    <location>
        <begin position="7"/>
        <end position="77"/>
    </location>
</feature>
<dbReference type="EMBL" id="CP049811">
    <property type="protein sequence ID" value="QIK41496.1"/>
    <property type="molecule type" value="Genomic_DNA"/>
</dbReference>
<dbReference type="PROSITE" id="PS50112">
    <property type="entry name" value="PAS"/>
    <property type="match status" value="1"/>
</dbReference>
<dbReference type="GO" id="GO:0006355">
    <property type="term" value="P:regulation of DNA-templated transcription"/>
    <property type="evidence" value="ECO:0007669"/>
    <property type="project" value="InterPro"/>
</dbReference>
<dbReference type="CDD" id="cd00082">
    <property type="entry name" value="HisKA"/>
    <property type="match status" value="1"/>
</dbReference>
<dbReference type="PROSITE" id="PS50109">
    <property type="entry name" value="HIS_KIN"/>
    <property type="match status" value="1"/>
</dbReference>